<reference evidence="2" key="1">
    <citation type="submission" date="2019-12" db="EMBL/GenBank/DDBJ databases">
        <authorList>
            <person name="Cremers G."/>
        </authorList>
    </citation>
    <scope>NUCLEOTIDE SEQUENCE</scope>
    <source>
        <strain evidence="2">Vvax</strain>
    </source>
</reference>
<organism evidence="2">
    <name type="scientific">Variovorax paradoxus</name>
    <dbReference type="NCBI Taxonomy" id="34073"/>
    <lineage>
        <taxon>Bacteria</taxon>
        <taxon>Pseudomonadati</taxon>
        <taxon>Pseudomonadota</taxon>
        <taxon>Betaproteobacteria</taxon>
        <taxon>Burkholderiales</taxon>
        <taxon>Comamonadaceae</taxon>
        <taxon>Variovorax</taxon>
    </lineage>
</organism>
<proteinExistence type="predicted"/>
<keyword evidence="1" id="KW-0812">Transmembrane</keyword>
<keyword evidence="1" id="KW-1133">Transmembrane helix</keyword>
<evidence type="ECO:0008006" key="3">
    <source>
        <dbReference type="Google" id="ProtNLM"/>
    </source>
</evidence>
<protein>
    <recommendedName>
        <fullName evidence="3">DoxX family protein</fullName>
    </recommendedName>
</protein>
<dbReference type="PANTHER" id="PTHR36974:SF1">
    <property type="entry name" value="DOXX FAMILY MEMBRANE PROTEIN"/>
    <property type="match status" value="1"/>
</dbReference>
<feature type="transmembrane region" description="Helical" evidence="1">
    <location>
        <begin position="98"/>
        <end position="119"/>
    </location>
</feature>
<accession>A0A679J7Z3</accession>
<keyword evidence="1" id="KW-0472">Membrane</keyword>
<evidence type="ECO:0000256" key="1">
    <source>
        <dbReference type="SAM" id="Phobius"/>
    </source>
</evidence>
<dbReference type="EMBL" id="LR743507">
    <property type="protein sequence ID" value="CAA2107231.1"/>
    <property type="molecule type" value="Genomic_DNA"/>
</dbReference>
<feature type="transmembrane region" description="Helical" evidence="1">
    <location>
        <begin position="43"/>
        <end position="61"/>
    </location>
</feature>
<name>A0A679J7Z3_VARPD</name>
<evidence type="ECO:0000313" key="2">
    <source>
        <dbReference type="EMBL" id="CAA2107231.1"/>
    </source>
</evidence>
<sequence length="129" mass="14122">MSRWRVAGLAFVFLWFAIGGVAHFALTETEMRIVPPYIPWPRAAVLVSGVLELLGAAGLLWRPTRRAAGIGLFLLTLAVTPAHFYMLQRPELFAGVPYWALVVRLPVQVALLALIAWSTSAGPKNAVSR</sequence>
<dbReference type="PANTHER" id="PTHR36974">
    <property type="entry name" value="MEMBRANE PROTEIN-RELATED"/>
    <property type="match status" value="1"/>
</dbReference>
<gene>
    <name evidence="2" type="ORF">VVAX_04133</name>
</gene>
<dbReference type="RefSeq" id="WP_339091681.1">
    <property type="nucleotide sequence ID" value="NZ_LR743507.1"/>
</dbReference>
<feature type="transmembrane region" description="Helical" evidence="1">
    <location>
        <begin position="68"/>
        <end position="86"/>
    </location>
</feature>
<dbReference type="AlphaFoldDB" id="A0A679J7Z3"/>